<evidence type="ECO:0000256" key="4">
    <source>
        <dbReference type="ARBA" id="ARBA00017099"/>
    </source>
</evidence>
<dbReference type="Proteomes" id="UP000249696">
    <property type="component" value="Unassembled WGS sequence"/>
</dbReference>
<dbReference type="InterPro" id="IPR005913">
    <property type="entry name" value="dTDP_dehydrorham_reduct"/>
</dbReference>
<comment type="similarity">
    <text evidence="2 6">Belongs to the dTDP-4-dehydrorhamnose reductase family.</text>
</comment>
<proteinExistence type="inferred from homology"/>
<dbReference type="CDD" id="cd05254">
    <property type="entry name" value="dTDP_HR_like_SDR_e"/>
    <property type="match status" value="1"/>
</dbReference>
<dbReference type="OrthoDB" id="9803892at2"/>
<feature type="domain" description="RmlD-like substrate binding" evidence="7">
    <location>
        <begin position="10"/>
        <end position="288"/>
    </location>
</feature>
<dbReference type="GO" id="GO:0019305">
    <property type="term" value="P:dTDP-rhamnose biosynthetic process"/>
    <property type="evidence" value="ECO:0007669"/>
    <property type="project" value="UniProtKB-UniPathway"/>
</dbReference>
<evidence type="ECO:0000313" key="8">
    <source>
        <dbReference type="EMBL" id="RAJ14165.1"/>
    </source>
</evidence>
<dbReference type="NCBIfam" id="TIGR01214">
    <property type="entry name" value="rmlD"/>
    <property type="match status" value="1"/>
</dbReference>
<evidence type="ECO:0000256" key="3">
    <source>
        <dbReference type="ARBA" id="ARBA00012929"/>
    </source>
</evidence>
<comment type="catalytic activity">
    <reaction evidence="5">
        <text>dTDP-beta-L-rhamnose + NADP(+) = dTDP-4-dehydro-beta-L-rhamnose + NADPH + H(+)</text>
        <dbReference type="Rhea" id="RHEA:21796"/>
        <dbReference type="ChEBI" id="CHEBI:15378"/>
        <dbReference type="ChEBI" id="CHEBI:57510"/>
        <dbReference type="ChEBI" id="CHEBI:57783"/>
        <dbReference type="ChEBI" id="CHEBI:58349"/>
        <dbReference type="ChEBI" id="CHEBI:62830"/>
        <dbReference type="EC" id="1.1.1.133"/>
    </reaction>
</comment>
<dbReference type="InterPro" id="IPR029903">
    <property type="entry name" value="RmlD-like-bd"/>
</dbReference>
<evidence type="ECO:0000313" key="9">
    <source>
        <dbReference type="Proteomes" id="UP000249696"/>
    </source>
</evidence>
<evidence type="ECO:0000259" key="7">
    <source>
        <dbReference type="Pfam" id="PF04321"/>
    </source>
</evidence>
<evidence type="ECO:0000256" key="5">
    <source>
        <dbReference type="ARBA" id="ARBA00048200"/>
    </source>
</evidence>
<reference evidence="8 9" key="1">
    <citation type="submission" date="2018-06" db="EMBL/GenBank/DDBJ databases">
        <title>Genomic Encyclopedia of Archaeal and Bacterial Type Strains, Phase II (KMG-II): from individual species to whole genera.</title>
        <authorList>
            <person name="Goeker M."/>
        </authorList>
    </citation>
    <scope>NUCLEOTIDE SEQUENCE [LARGE SCALE GENOMIC DNA]</scope>
    <source>
        <strain evidence="8 9">DSM 23522</strain>
    </source>
</reference>
<comment type="caution">
    <text evidence="8">The sequence shown here is derived from an EMBL/GenBank/DDBJ whole genome shotgun (WGS) entry which is preliminary data.</text>
</comment>
<dbReference type="GO" id="GO:0008831">
    <property type="term" value="F:dTDP-4-dehydrorhamnose reductase activity"/>
    <property type="evidence" value="ECO:0007669"/>
    <property type="project" value="UniProtKB-EC"/>
</dbReference>
<keyword evidence="9" id="KW-1185">Reference proteome</keyword>
<dbReference type="Pfam" id="PF04321">
    <property type="entry name" value="RmlD_sub_bind"/>
    <property type="match status" value="1"/>
</dbReference>
<protein>
    <recommendedName>
        <fullName evidence="4 6">dTDP-4-dehydrorhamnose reductase</fullName>
        <ecNumber evidence="3 6">1.1.1.133</ecNumber>
    </recommendedName>
</protein>
<sequence>MVESNNKRLKILILGANGQLGTCFQDIAKKYLYYDFNFKTSQQLDLTEKEQISSLFSNEKFDYCINCAAYTSVDKAETDQENAFLVNAEAVRFLAEACKTTNTILIHISTDFVFDGTKTTPYNEEDLPNPINVYGASKLKGEQYVQNILKQYFIIRTSWVYSEYGHNFVKTMLRLSAERDELNVVNDQIGSPTYAGDLAKDILQIISARATHYGLYHYTNEGNISWYDFAKTIFEIKEVKIKVNPISSKDYPTPAKRPAYSTLDKTKTKQMLKLNIRDWRYSLMLSLNKI</sequence>
<name>A0A327RDF7_9FLAO</name>
<keyword evidence="6" id="KW-0560">Oxidoreductase</keyword>
<dbReference type="PANTHER" id="PTHR10491:SF4">
    <property type="entry name" value="METHIONINE ADENOSYLTRANSFERASE 2 SUBUNIT BETA"/>
    <property type="match status" value="1"/>
</dbReference>
<dbReference type="RefSeq" id="WP_111622796.1">
    <property type="nucleotide sequence ID" value="NZ_QLLN01000002.1"/>
</dbReference>
<keyword evidence="6" id="KW-0521">NADP</keyword>
<evidence type="ECO:0000256" key="6">
    <source>
        <dbReference type="RuleBase" id="RU364082"/>
    </source>
</evidence>
<organism evidence="8 9">
    <name type="scientific">Arenibacter echinorum</name>
    <dbReference type="NCBI Taxonomy" id="440515"/>
    <lineage>
        <taxon>Bacteria</taxon>
        <taxon>Pseudomonadati</taxon>
        <taxon>Bacteroidota</taxon>
        <taxon>Flavobacteriia</taxon>
        <taxon>Flavobacteriales</taxon>
        <taxon>Flavobacteriaceae</taxon>
        <taxon>Arenibacter</taxon>
    </lineage>
</organism>
<dbReference type="Gene3D" id="3.40.50.720">
    <property type="entry name" value="NAD(P)-binding Rossmann-like Domain"/>
    <property type="match status" value="1"/>
</dbReference>
<evidence type="ECO:0000256" key="1">
    <source>
        <dbReference type="ARBA" id="ARBA00004781"/>
    </source>
</evidence>
<evidence type="ECO:0000256" key="2">
    <source>
        <dbReference type="ARBA" id="ARBA00010944"/>
    </source>
</evidence>
<dbReference type="EMBL" id="QLLN01000002">
    <property type="protein sequence ID" value="RAJ14165.1"/>
    <property type="molecule type" value="Genomic_DNA"/>
</dbReference>
<gene>
    <name evidence="8" type="ORF">LV92_01284</name>
</gene>
<dbReference type="EC" id="1.1.1.133" evidence="3 6"/>
<dbReference type="SUPFAM" id="SSF51735">
    <property type="entry name" value="NAD(P)-binding Rossmann-fold domains"/>
    <property type="match status" value="1"/>
</dbReference>
<dbReference type="PANTHER" id="PTHR10491">
    <property type="entry name" value="DTDP-4-DEHYDRORHAMNOSE REDUCTASE"/>
    <property type="match status" value="1"/>
</dbReference>
<comment type="function">
    <text evidence="6">Catalyzes the reduction of dTDP-6-deoxy-L-lyxo-4-hexulose to yield dTDP-L-rhamnose.</text>
</comment>
<dbReference type="AlphaFoldDB" id="A0A327RDF7"/>
<dbReference type="UniPathway" id="UPA00124"/>
<dbReference type="GO" id="GO:0005829">
    <property type="term" value="C:cytosol"/>
    <property type="evidence" value="ECO:0007669"/>
    <property type="project" value="TreeGrafter"/>
</dbReference>
<dbReference type="InterPro" id="IPR036291">
    <property type="entry name" value="NAD(P)-bd_dom_sf"/>
</dbReference>
<dbReference type="Gene3D" id="3.90.25.10">
    <property type="entry name" value="UDP-galactose 4-epimerase, domain 1"/>
    <property type="match status" value="1"/>
</dbReference>
<accession>A0A327RDF7</accession>
<comment type="pathway">
    <text evidence="1 6">Carbohydrate biosynthesis; dTDP-L-rhamnose biosynthesis.</text>
</comment>